<evidence type="ECO:0000313" key="1">
    <source>
        <dbReference type="EMBL" id="MFC0242634.1"/>
    </source>
</evidence>
<comment type="caution">
    <text evidence="1">The sequence shown here is derived from an EMBL/GenBank/DDBJ whole genome shotgun (WGS) entry which is preliminary data.</text>
</comment>
<protein>
    <recommendedName>
        <fullName evidence="3">Phospholipase D-like domain-containing protein</fullName>
    </recommendedName>
</protein>
<dbReference type="RefSeq" id="WP_378390799.1">
    <property type="nucleotide sequence ID" value="NZ_JBHLWM010000008.1"/>
</dbReference>
<dbReference type="EMBL" id="JBHLWM010000008">
    <property type="protein sequence ID" value="MFC0242634.1"/>
    <property type="molecule type" value="Genomic_DNA"/>
</dbReference>
<evidence type="ECO:0000313" key="2">
    <source>
        <dbReference type="Proteomes" id="UP001589775"/>
    </source>
</evidence>
<evidence type="ECO:0008006" key="3">
    <source>
        <dbReference type="Google" id="ProtNLM"/>
    </source>
</evidence>
<keyword evidence="2" id="KW-1185">Reference proteome</keyword>
<organism evidence="1 2">
    <name type="scientific">Rhodopseudomonas telluris</name>
    <dbReference type="NCBI Taxonomy" id="644215"/>
    <lineage>
        <taxon>Bacteria</taxon>
        <taxon>Pseudomonadati</taxon>
        <taxon>Pseudomonadota</taxon>
        <taxon>Alphaproteobacteria</taxon>
        <taxon>Hyphomicrobiales</taxon>
        <taxon>Nitrobacteraceae</taxon>
        <taxon>Rhodopseudomonas</taxon>
    </lineage>
</organism>
<dbReference type="Gene3D" id="3.30.870.10">
    <property type="entry name" value="Endonuclease Chain A"/>
    <property type="match status" value="1"/>
</dbReference>
<accession>A0ABV6EWM7</accession>
<reference evidence="1 2" key="1">
    <citation type="submission" date="2024-09" db="EMBL/GenBank/DDBJ databases">
        <authorList>
            <person name="Sun Q."/>
            <person name="Mori K."/>
        </authorList>
    </citation>
    <scope>NUCLEOTIDE SEQUENCE [LARGE SCALE GENOMIC DNA]</scope>
    <source>
        <strain evidence="1 2">KCTC 23279</strain>
    </source>
</reference>
<sequence length="420" mass="46636">MPVSTTVLFASPQREIASLIEDRLDRSVESSIVVGFATPGGMDLVGAPLRRRPATLKCLIIGAATFPAFEMMDELLSVGVPKDRLFVHLGHTFKTGTPKNPFARFHPMLHSKIYYMELEGGQACAFIGSHNATVFALDGMNGEASVMLEGDRNEPQFRQVRQYIDEARGQATAYDSSLKDAYAWWWREYLDGLRAEVKIPSDWQIKRTILIFAQAAPQDRPRNNEALYFELPAGIQIDNLKTEVHLFLFNSLPPNPEAALASRSGASASYVCQTLGADNERGNRMLAADWHVDNATRPTLLYVPSGTFSPSTNPNMQQVRAKITAYGSGTLDYAFERQRAGWDPVFAEEEAAKTDRPTLQSDRARLEAYAGRSGPPHWTLVKGLSPRKGEAVERDEQALRLAAPDSGSFILVSLRQRRMT</sequence>
<proteinExistence type="predicted"/>
<gene>
    <name evidence="1" type="ORF">ACFFJ6_19225</name>
</gene>
<dbReference type="Proteomes" id="UP001589775">
    <property type="component" value="Unassembled WGS sequence"/>
</dbReference>
<name>A0ABV6EWM7_9BRAD</name>